<evidence type="ECO:0000313" key="13">
    <source>
        <dbReference type="Proteomes" id="UP001500432"/>
    </source>
</evidence>
<feature type="chain" id="PRO_5046451181" description="Peptidase inhibitor I9" evidence="7">
    <location>
        <begin position="32"/>
        <end position="1048"/>
    </location>
</feature>
<feature type="domain" description="PA" evidence="9">
    <location>
        <begin position="470"/>
        <end position="545"/>
    </location>
</feature>
<dbReference type="Pfam" id="PF17766">
    <property type="entry name" value="fn3_6"/>
    <property type="match status" value="1"/>
</dbReference>
<dbReference type="Pfam" id="PF00082">
    <property type="entry name" value="Peptidase_S8"/>
    <property type="match status" value="1"/>
</dbReference>
<dbReference type="InterPro" id="IPR010259">
    <property type="entry name" value="S8pro/Inhibitor_I9"/>
</dbReference>
<feature type="region of interest" description="Disordered" evidence="6">
    <location>
        <begin position="1027"/>
        <end position="1048"/>
    </location>
</feature>
<evidence type="ECO:0000259" key="9">
    <source>
        <dbReference type="Pfam" id="PF02225"/>
    </source>
</evidence>
<dbReference type="Pfam" id="PF02225">
    <property type="entry name" value="PA"/>
    <property type="match status" value="1"/>
</dbReference>
<keyword evidence="3 5" id="KW-0378">Hydrolase</keyword>
<dbReference type="SUPFAM" id="SSF54897">
    <property type="entry name" value="Protease propeptides/inhibitors"/>
    <property type="match status" value="1"/>
</dbReference>
<comment type="caution">
    <text evidence="12">The sequence shown here is derived from an EMBL/GenBank/DDBJ whole genome shotgun (WGS) entry which is preliminary data.</text>
</comment>
<dbReference type="Proteomes" id="UP001500432">
    <property type="component" value="Unassembled WGS sequence"/>
</dbReference>
<feature type="signal peptide" evidence="7">
    <location>
        <begin position="1"/>
        <end position="31"/>
    </location>
</feature>
<dbReference type="PROSITE" id="PS51892">
    <property type="entry name" value="SUBTILASE"/>
    <property type="match status" value="1"/>
</dbReference>
<feature type="active site" description="Charge relay system" evidence="5">
    <location>
        <position position="626"/>
    </location>
</feature>
<evidence type="ECO:0000256" key="4">
    <source>
        <dbReference type="ARBA" id="ARBA00022825"/>
    </source>
</evidence>
<dbReference type="EMBL" id="BAAAQW010000007">
    <property type="protein sequence ID" value="GAA2201700.1"/>
    <property type="molecule type" value="Genomic_DNA"/>
</dbReference>
<dbReference type="RefSeq" id="WP_344300298.1">
    <property type="nucleotide sequence ID" value="NZ_BAAAQW010000007.1"/>
</dbReference>
<evidence type="ECO:0008006" key="14">
    <source>
        <dbReference type="Google" id="ProtNLM"/>
    </source>
</evidence>
<feature type="domain" description="Subtilisin-like protease fibronectin type-III" evidence="11">
    <location>
        <begin position="723"/>
        <end position="814"/>
    </location>
</feature>
<dbReference type="InterPro" id="IPR045051">
    <property type="entry name" value="SBT"/>
</dbReference>
<feature type="active site" description="Charge relay system" evidence="5">
    <location>
        <position position="197"/>
    </location>
</feature>
<dbReference type="InterPro" id="IPR000209">
    <property type="entry name" value="Peptidase_S8/S53_dom"/>
</dbReference>
<dbReference type="Gene3D" id="3.50.30.30">
    <property type="match status" value="1"/>
</dbReference>
<dbReference type="PRINTS" id="PR00723">
    <property type="entry name" value="SUBTILISIN"/>
</dbReference>
<dbReference type="PROSITE" id="PS00138">
    <property type="entry name" value="SUBTILASE_SER"/>
    <property type="match status" value="1"/>
</dbReference>
<dbReference type="PANTHER" id="PTHR10795">
    <property type="entry name" value="PROPROTEIN CONVERTASE SUBTILISIN/KEXIN"/>
    <property type="match status" value="1"/>
</dbReference>
<evidence type="ECO:0000256" key="7">
    <source>
        <dbReference type="SAM" id="SignalP"/>
    </source>
</evidence>
<feature type="domain" description="Peptidase S8/S53" evidence="8">
    <location>
        <begin position="295"/>
        <end position="668"/>
    </location>
</feature>
<dbReference type="InterPro" id="IPR034197">
    <property type="entry name" value="Peptidases_S8_3"/>
</dbReference>
<evidence type="ECO:0000259" key="8">
    <source>
        <dbReference type="Pfam" id="PF00082"/>
    </source>
</evidence>
<dbReference type="Gene3D" id="3.30.70.80">
    <property type="entry name" value="Peptidase S8 propeptide/proteinase inhibitor I9"/>
    <property type="match status" value="1"/>
</dbReference>
<dbReference type="Gene3D" id="2.60.120.380">
    <property type="match status" value="1"/>
</dbReference>
<evidence type="ECO:0000256" key="3">
    <source>
        <dbReference type="ARBA" id="ARBA00022801"/>
    </source>
</evidence>
<accession>A0ABN3BXS0</accession>
<keyword evidence="13" id="KW-1185">Reference proteome</keyword>
<evidence type="ECO:0000256" key="5">
    <source>
        <dbReference type="PROSITE-ProRule" id="PRU01240"/>
    </source>
</evidence>
<dbReference type="Pfam" id="PF05922">
    <property type="entry name" value="Inhibitor_I9"/>
    <property type="match status" value="1"/>
</dbReference>
<protein>
    <recommendedName>
        <fullName evidence="14">Peptidase inhibitor I9</fullName>
    </recommendedName>
</protein>
<keyword evidence="4 5" id="KW-0720">Serine protease</keyword>
<dbReference type="InterPro" id="IPR036852">
    <property type="entry name" value="Peptidase_S8/S53_dom_sf"/>
</dbReference>
<sequence>MNRENLGRGRPGLTRLAALAVGLPLVLTAVAAPAGAAPDITPTAPAASRADAHVSFEDGRYIVVLAEQAVAAYDGGTPGYAATAPSKGRKVDSGSPNVRAYDAHLRKAQRDVAARNGVAVGQQFTTALNGFVADLTAAQAQTLAKDPRVVAVAKDVQAAPDYTSNDFMKLTGPQGAWATQFGGQEGAGKGTVVGVIDTGYSPDNPFLAGEPVTALAPGAKPQVGIPYRDSDGRIAMLKGDGTTFTGECQAGTDTGASFDGTACNSKVVSARYFADGFLASVPAPHRAPEEVISPVDIGSHGTHTASTAAGNADVHMSIAGTDFGVSSGVAPSAKVSVYKVCWEDDDPNTGGCYSSASVAAIEAAIQDGVDVLNYSISGNTGSTTDPVALAFLNAASAGIFVSASAGNSGPAASTVNHSSPWLTTVAASTFPGDLVGTVKVSDGSTYRGATVMSGEVLDKAPVLAADAAAAGAADANLCFAGSLDPAKVTGKVVVCDRGVNARTDKSAEVKRAGGVGMILVNLSPSSEDSDLHAVPTIHVNAPEGPELKAKIAANAALTVSLVKGDLTGRPASPTPQIAGFSSRGPSLASGGDLLKPDVSAPGVNVLAGVSTVGNHGEQFGFMSGTSMAAPHIAGVGALVLGRNPSWSPAMVKSAMMTTAYPLVTAAGTANRNPFDGGAGHVDTTKVTDPGLVYNAGSKDWLAFLNGQGYPTGAPQAGSLAAKDVNVPSIALGSLVGEVQVKRQLTALVPGLYRPQVTLPGVEVHVEPQALNFSKAGQTREVTITVKNISAPLGKFTTGTLSWVGPRTVTSPIAVRPVDAKVEPAYSFSSATGDGSGTFTLTSGSDAPITVGVEGLAPVAQKAITKVPGPVRATNDAANGLVAVRVPAGQKVARFELSAADSQTDWDLYVLGPNGSGGLKQYTAATGSASESLEITDPLPGTYYVIGNLFASPGNGSSDAVLRAATWAGDAGNAVVAPNPIIAANGAQATETLSWTGLAPGAYMGRLAFGDNGVRSMVNVAVGSGTAAAPAASAPGAPEMAPVDAVPGQ</sequence>
<dbReference type="Gene3D" id="2.60.40.2310">
    <property type="match status" value="1"/>
</dbReference>
<organism evidence="12 13">
    <name type="scientific">Sinomonas flava</name>
    <dbReference type="NCBI Taxonomy" id="496857"/>
    <lineage>
        <taxon>Bacteria</taxon>
        <taxon>Bacillati</taxon>
        <taxon>Actinomycetota</taxon>
        <taxon>Actinomycetes</taxon>
        <taxon>Micrococcales</taxon>
        <taxon>Micrococcaceae</taxon>
        <taxon>Sinomonas</taxon>
    </lineage>
</organism>
<evidence type="ECO:0000256" key="2">
    <source>
        <dbReference type="ARBA" id="ARBA00022670"/>
    </source>
</evidence>
<dbReference type="InterPro" id="IPR041469">
    <property type="entry name" value="Subtilisin-like_FN3"/>
</dbReference>
<dbReference type="InterPro" id="IPR003137">
    <property type="entry name" value="PA_domain"/>
</dbReference>
<evidence type="ECO:0000259" key="11">
    <source>
        <dbReference type="Pfam" id="PF17766"/>
    </source>
</evidence>
<dbReference type="InterPro" id="IPR023828">
    <property type="entry name" value="Peptidase_S8_Ser-AS"/>
</dbReference>
<feature type="domain" description="Inhibitor I9" evidence="10">
    <location>
        <begin position="60"/>
        <end position="156"/>
    </location>
</feature>
<comment type="similarity">
    <text evidence="1 5">Belongs to the peptidase S8 family.</text>
</comment>
<dbReference type="CDD" id="cd04852">
    <property type="entry name" value="Peptidases_S8_3"/>
    <property type="match status" value="1"/>
</dbReference>
<gene>
    <name evidence="12" type="ORF">GCM10009849_27190</name>
</gene>
<proteinExistence type="inferred from homology"/>
<evidence type="ECO:0000313" key="12">
    <source>
        <dbReference type="EMBL" id="GAA2201700.1"/>
    </source>
</evidence>
<dbReference type="InterPro" id="IPR015500">
    <property type="entry name" value="Peptidase_S8_subtilisin-rel"/>
</dbReference>
<name>A0ABN3BXS0_9MICC</name>
<evidence type="ECO:0000256" key="1">
    <source>
        <dbReference type="ARBA" id="ARBA00011073"/>
    </source>
</evidence>
<reference evidence="12 13" key="1">
    <citation type="journal article" date="2019" name="Int. J. Syst. Evol. Microbiol.">
        <title>The Global Catalogue of Microorganisms (GCM) 10K type strain sequencing project: providing services to taxonomists for standard genome sequencing and annotation.</title>
        <authorList>
            <consortium name="The Broad Institute Genomics Platform"/>
            <consortium name="The Broad Institute Genome Sequencing Center for Infectious Disease"/>
            <person name="Wu L."/>
            <person name="Ma J."/>
        </authorList>
    </citation>
    <scope>NUCLEOTIDE SEQUENCE [LARGE SCALE GENOMIC DNA]</scope>
    <source>
        <strain evidence="12 13">JCM 16034</strain>
    </source>
</reference>
<dbReference type="InterPro" id="IPR037045">
    <property type="entry name" value="S8pro/Inhibitor_I9_sf"/>
</dbReference>
<keyword evidence="7" id="KW-0732">Signal</keyword>
<evidence type="ECO:0000259" key="10">
    <source>
        <dbReference type="Pfam" id="PF05922"/>
    </source>
</evidence>
<feature type="active site" description="Charge relay system" evidence="5">
    <location>
        <position position="300"/>
    </location>
</feature>
<dbReference type="SUPFAM" id="SSF52743">
    <property type="entry name" value="Subtilisin-like"/>
    <property type="match status" value="1"/>
</dbReference>
<evidence type="ECO:0000256" key="6">
    <source>
        <dbReference type="SAM" id="MobiDB-lite"/>
    </source>
</evidence>
<dbReference type="Gene3D" id="3.40.50.200">
    <property type="entry name" value="Peptidase S8/S53 domain"/>
    <property type="match status" value="1"/>
</dbReference>
<keyword evidence="2 5" id="KW-0645">Protease</keyword>
<feature type="compositionally biased region" description="Low complexity" evidence="6">
    <location>
        <begin position="1027"/>
        <end position="1037"/>
    </location>
</feature>
<dbReference type="CDD" id="cd02120">
    <property type="entry name" value="PA_subtilisin_like"/>
    <property type="match status" value="1"/>
</dbReference>